<dbReference type="Proteomes" id="UP000789860">
    <property type="component" value="Unassembled WGS sequence"/>
</dbReference>
<sequence>NFMTQERIIAIKLNASNYCPIDPVLPLYKSGSIDKTQELFNSILITTDFTISKISNEVCKQSFCNNIVKKSETNLLLSLISTQNLSNDSKYFSDIIEIKKELSKSLISLSSEFLIRNESNIDVFILLLQQKFQISKEKLEQ</sequence>
<proteinExistence type="predicted"/>
<feature type="non-terminal residue" evidence="1">
    <location>
        <position position="1"/>
    </location>
</feature>
<accession>A0ACA9MHM0</accession>
<keyword evidence="2" id="KW-1185">Reference proteome</keyword>
<evidence type="ECO:0000313" key="2">
    <source>
        <dbReference type="Proteomes" id="UP000789860"/>
    </source>
</evidence>
<dbReference type="EMBL" id="CAJVPM010013162">
    <property type="protein sequence ID" value="CAG8593074.1"/>
    <property type="molecule type" value="Genomic_DNA"/>
</dbReference>
<name>A0ACA9MHM0_9GLOM</name>
<reference evidence="1" key="1">
    <citation type="submission" date="2021-06" db="EMBL/GenBank/DDBJ databases">
        <authorList>
            <person name="Kallberg Y."/>
            <person name="Tangrot J."/>
            <person name="Rosling A."/>
        </authorList>
    </citation>
    <scope>NUCLEOTIDE SEQUENCE</scope>
    <source>
        <strain evidence="1">AU212A</strain>
    </source>
</reference>
<comment type="caution">
    <text evidence="1">The sequence shown here is derived from an EMBL/GenBank/DDBJ whole genome shotgun (WGS) entry which is preliminary data.</text>
</comment>
<protein>
    <submittedName>
        <fullName evidence="1">11464_t:CDS:1</fullName>
    </submittedName>
</protein>
<evidence type="ECO:0000313" key="1">
    <source>
        <dbReference type="EMBL" id="CAG8593074.1"/>
    </source>
</evidence>
<organism evidence="1 2">
    <name type="scientific">Scutellospora calospora</name>
    <dbReference type="NCBI Taxonomy" id="85575"/>
    <lineage>
        <taxon>Eukaryota</taxon>
        <taxon>Fungi</taxon>
        <taxon>Fungi incertae sedis</taxon>
        <taxon>Mucoromycota</taxon>
        <taxon>Glomeromycotina</taxon>
        <taxon>Glomeromycetes</taxon>
        <taxon>Diversisporales</taxon>
        <taxon>Gigasporaceae</taxon>
        <taxon>Scutellospora</taxon>
    </lineage>
</organism>
<gene>
    <name evidence="1" type="ORF">SCALOS_LOCUS6652</name>
</gene>